<keyword evidence="1" id="KW-0472">Membrane</keyword>
<dbReference type="AlphaFoldDB" id="A0A3B0T9U4"/>
<reference evidence="2" key="1">
    <citation type="submission" date="2018-06" db="EMBL/GenBank/DDBJ databases">
        <authorList>
            <person name="Zhirakovskaya E."/>
        </authorList>
    </citation>
    <scope>NUCLEOTIDE SEQUENCE</scope>
</reference>
<feature type="transmembrane region" description="Helical" evidence="1">
    <location>
        <begin position="79"/>
        <end position="101"/>
    </location>
</feature>
<proteinExistence type="predicted"/>
<sequence>MLPFPPRSELVRRIPRLLLGLALFGLGIAMMVVANLGLSPWEVFHQGISRRTGIPLGTVGIMTGILVLLLWIPLKERPGIGTITNVFLIGIVIDLTLLVFPDNVDTLWIRWVLMLGGTVVIALGSGLYIGVGLGPGPRDGLMTGIARRGIPIGLARGGIELTVLVAGWLLGGTVGIGTLAFAFGIGPLIAMFLPRMSLEPLYHYDLPPDGAGVAEGAL</sequence>
<dbReference type="PANTHER" id="PTHR40078">
    <property type="entry name" value="INTEGRAL MEMBRANE PROTEIN-RELATED"/>
    <property type="match status" value="1"/>
</dbReference>
<name>A0A3B0T9U4_9ZZZZ</name>
<feature type="transmembrane region" description="Helical" evidence="1">
    <location>
        <begin position="17"/>
        <end position="41"/>
    </location>
</feature>
<evidence type="ECO:0000256" key="1">
    <source>
        <dbReference type="SAM" id="Phobius"/>
    </source>
</evidence>
<protein>
    <submittedName>
        <fullName evidence="2">Integral membrane protein</fullName>
    </submittedName>
</protein>
<dbReference type="InterPro" id="IPR038750">
    <property type="entry name" value="YczE/YyaS-like"/>
</dbReference>
<dbReference type="EMBL" id="UOEI01000646">
    <property type="protein sequence ID" value="VAW08859.1"/>
    <property type="molecule type" value="Genomic_DNA"/>
</dbReference>
<feature type="transmembrane region" description="Helical" evidence="1">
    <location>
        <begin position="107"/>
        <end position="129"/>
    </location>
</feature>
<evidence type="ECO:0000313" key="2">
    <source>
        <dbReference type="EMBL" id="VAW08859.1"/>
    </source>
</evidence>
<gene>
    <name evidence="2" type="ORF">MNBD_ACTINO01-251</name>
</gene>
<keyword evidence="1" id="KW-0812">Transmembrane</keyword>
<feature type="transmembrane region" description="Helical" evidence="1">
    <location>
        <begin position="53"/>
        <end position="72"/>
    </location>
</feature>
<accession>A0A3B0T9U4</accession>
<keyword evidence="1" id="KW-1133">Transmembrane helix</keyword>
<dbReference type="PANTHER" id="PTHR40078:SF1">
    <property type="entry name" value="INTEGRAL MEMBRANE PROTEIN"/>
    <property type="match status" value="1"/>
</dbReference>
<organism evidence="2">
    <name type="scientific">hydrothermal vent metagenome</name>
    <dbReference type="NCBI Taxonomy" id="652676"/>
    <lineage>
        <taxon>unclassified sequences</taxon>
        <taxon>metagenomes</taxon>
        <taxon>ecological metagenomes</taxon>
    </lineage>
</organism>
<dbReference type="Pfam" id="PF19700">
    <property type="entry name" value="DUF6198"/>
    <property type="match status" value="1"/>
</dbReference>